<feature type="signal peptide" evidence="1">
    <location>
        <begin position="1"/>
        <end position="22"/>
    </location>
</feature>
<dbReference type="EMBL" id="CP067369">
    <property type="protein sequence ID" value="QQP77249.1"/>
    <property type="molecule type" value="Genomic_DNA"/>
</dbReference>
<organism evidence="2">
    <name type="scientific">Salmonella bongori</name>
    <dbReference type="NCBI Taxonomy" id="54736"/>
    <lineage>
        <taxon>Bacteria</taxon>
        <taxon>Pseudomonadati</taxon>
        <taxon>Pseudomonadota</taxon>
        <taxon>Gammaproteobacteria</taxon>
        <taxon>Enterobacterales</taxon>
        <taxon>Enterobacteriaceae</taxon>
        <taxon>Salmonella</taxon>
    </lineage>
</organism>
<gene>
    <name evidence="2" type="ORF">JG560_12930</name>
</gene>
<dbReference type="AlphaFoldDB" id="A0A7T8LN20"/>
<protein>
    <submittedName>
        <fullName evidence="2">Pertussis toxin</fullName>
    </submittedName>
</protein>
<dbReference type="SUPFAM" id="SSF50203">
    <property type="entry name" value="Bacterial enterotoxins"/>
    <property type="match status" value="1"/>
</dbReference>
<name>A0A7T8LN20_SALBN</name>
<dbReference type="Gene3D" id="2.40.50.110">
    <property type="match status" value="1"/>
</dbReference>
<keyword evidence="1" id="KW-0732">Signal</keyword>
<reference evidence="2" key="1">
    <citation type="submission" date="2021-01" db="EMBL/GenBank/DDBJ databases">
        <title>Keeping alert to hypervirulent salmonella strains isolated from avain.</title>
        <authorList>
            <person name="Ma J."/>
            <person name="Pan X."/>
            <person name="Yao H."/>
        </authorList>
    </citation>
    <scope>NUCLEOTIDE SEQUENCE</scope>
    <source>
        <strain evidence="2">Se40</strain>
    </source>
</reference>
<feature type="chain" id="PRO_5030790294" evidence="1">
    <location>
        <begin position="23"/>
        <end position="142"/>
    </location>
</feature>
<sequence>MMKKIFFAFALVMMAGASNVYATVNNWYLKDTTKYENVKITNVFYAPYLHSPRICAYFTASSGGSNVTGCAVADNGYYQKNAGQTSPFMEIFDTVKYFYTTGEKISVYIRINAFSHFDSSVSQNEIVAIGTCNQWCFGEIIK</sequence>
<proteinExistence type="predicted"/>
<dbReference type="InterPro" id="IPR008992">
    <property type="entry name" value="Enterotoxin"/>
</dbReference>
<dbReference type="NCBIfam" id="NF038397">
    <property type="entry name" value="AB5_pltB_like"/>
    <property type="match status" value="1"/>
</dbReference>
<evidence type="ECO:0000313" key="2">
    <source>
        <dbReference type="EMBL" id="QQP77249.1"/>
    </source>
</evidence>
<evidence type="ECO:0000256" key="1">
    <source>
        <dbReference type="SAM" id="SignalP"/>
    </source>
</evidence>
<accession>A0A7T8LN20</accession>